<accession>A0A9D1F4I2</accession>
<evidence type="ECO:0000256" key="2">
    <source>
        <dbReference type="ARBA" id="ARBA00022741"/>
    </source>
</evidence>
<organism evidence="9 10">
    <name type="scientific">Candidatus Scybalocola faecigallinarum</name>
    <dbReference type="NCBI Taxonomy" id="2840941"/>
    <lineage>
        <taxon>Bacteria</taxon>
        <taxon>Bacillati</taxon>
        <taxon>Bacillota</taxon>
        <taxon>Clostridia</taxon>
        <taxon>Lachnospirales</taxon>
        <taxon>Lachnospiraceae</taxon>
        <taxon>Lachnospiraceae incertae sedis</taxon>
        <taxon>Candidatus Scybalocola (ex Gilroy et al. 2021)</taxon>
    </lineage>
</organism>
<dbReference type="InterPro" id="IPR036259">
    <property type="entry name" value="MFS_trans_sf"/>
</dbReference>
<dbReference type="Proteomes" id="UP000823927">
    <property type="component" value="Unassembled WGS sequence"/>
</dbReference>
<dbReference type="PANTHER" id="PTHR24348">
    <property type="entry name" value="SERINE/THREONINE-PROTEIN KINASE UNC-51-RELATED"/>
    <property type="match status" value="1"/>
</dbReference>
<name>A0A9D1F4I2_9FIRM</name>
<keyword evidence="2 5" id="KW-0547">Nucleotide-binding</keyword>
<evidence type="ECO:0000256" key="4">
    <source>
        <dbReference type="ARBA" id="ARBA00022840"/>
    </source>
</evidence>
<dbReference type="InterPro" id="IPR011009">
    <property type="entry name" value="Kinase-like_dom_sf"/>
</dbReference>
<keyword evidence="3 9" id="KW-0418">Kinase</keyword>
<dbReference type="InterPro" id="IPR008266">
    <property type="entry name" value="Tyr_kinase_AS"/>
</dbReference>
<keyword evidence="1" id="KW-0808">Transferase</keyword>
<dbReference type="Pfam" id="PF00069">
    <property type="entry name" value="Pkinase"/>
    <property type="match status" value="1"/>
</dbReference>
<gene>
    <name evidence="9" type="ORF">IAB46_07210</name>
</gene>
<keyword evidence="9" id="KW-0723">Serine/threonine-protein kinase</keyword>
<proteinExistence type="predicted"/>
<dbReference type="PROSITE" id="PS00107">
    <property type="entry name" value="PROTEIN_KINASE_ATP"/>
    <property type="match status" value="1"/>
</dbReference>
<sequence>MMEINLCYGCMKEKAHDGPCPDCGFDESVYTPASHHLIPGTILAGKYIVGKVLGEGGFGITYVGWDINLQMKVAIKEYYPNGFVTRNSSVDKTVTALTGQYSDFFWRGLDKFVDEARRLGKFWGLPGIVSVKDYFQENKTGYIVMEFAQGQTLKNILKNTPDGRLSADQVFEMMKPVMKSLEKVHKAGLIHRDISPDNLMVDQEPDGSLTVKLIDFGAARDFMAEGERSLSVMLKPGYAPEEQYRSRGHQGPWTDVYGLCATMYRAITGKVPDESLERLAEDMLESPSQMGISMAPGQEAALMKGMAVFQKDRFQSMEELEAAMYVGAAGPERKTQPEPQPEPAPDPEPQPEPKPEPVPGPEPAPKPQPEPTPASYKQDTVAEDRAETGKSSWEQVITGRGWLIFLAAFTIGQAIILLMCRTPGWSGSGSAGYREVLMICSIISVITAFFVWRKNYPPGIREGRGAYTVFILSQAAMIVCIVTMYIKSLKYYSDGTRPYDSIYYSAFLTVIFQVIIFGISWLLNLCMNLILENKIEDRLKRISDISFGLCLILYGIVVLVVLIAFISQDFGLYSNIYICDGTIQVLLPLTVSLCLSQYVRIKRS</sequence>
<dbReference type="InterPro" id="IPR000719">
    <property type="entry name" value="Prot_kinase_dom"/>
</dbReference>
<evidence type="ECO:0000313" key="9">
    <source>
        <dbReference type="EMBL" id="HIS47331.1"/>
    </source>
</evidence>
<evidence type="ECO:0000256" key="6">
    <source>
        <dbReference type="SAM" id="MobiDB-lite"/>
    </source>
</evidence>
<dbReference type="SUPFAM" id="SSF56112">
    <property type="entry name" value="Protein kinase-like (PK-like)"/>
    <property type="match status" value="1"/>
</dbReference>
<feature type="transmembrane region" description="Helical" evidence="7">
    <location>
        <begin position="431"/>
        <end position="452"/>
    </location>
</feature>
<dbReference type="PANTHER" id="PTHR24348:SF22">
    <property type="entry name" value="NON-SPECIFIC SERINE_THREONINE PROTEIN KINASE"/>
    <property type="match status" value="1"/>
</dbReference>
<dbReference type="GO" id="GO:0004674">
    <property type="term" value="F:protein serine/threonine kinase activity"/>
    <property type="evidence" value="ECO:0007669"/>
    <property type="project" value="UniProtKB-KW"/>
</dbReference>
<feature type="transmembrane region" description="Helical" evidence="7">
    <location>
        <begin position="464"/>
        <end position="486"/>
    </location>
</feature>
<reference evidence="9" key="1">
    <citation type="submission" date="2020-10" db="EMBL/GenBank/DDBJ databases">
        <authorList>
            <person name="Gilroy R."/>
        </authorList>
    </citation>
    <scope>NUCLEOTIDE SEQUENCE</scope>
    <source>
        <strain evidence="9">CHK178-757</strain>
    </source>
</reference>
<dbReference type="CDD" id="cd14014">
    <property type="entry name" value="STKc_PknB_like"/>
    <property type="match status" value="1"/>
</dbReference>
<dbReference type="Gene3D" id="1.10.510.10">
    <property type="entry name" value="Transferase(Phosphotransferase) domain 1"/>
    <property type="match status" value="1"/>
</dbReference>
<dbReference type="PROSITE" id="PS00109">
    <property type="entry name" value="PROTEIN_KINASE_TYR"/>
    <property type="match status" value="1"/>
</dbReference>
<keyword evidence="7" id="KW-0472">Membrane</keyword>
<evidence type="ECO:0000256" key="1">
    <source>
        <dbReference type="ARBA" id="ARBA00022679"/>
    </source>
</evidence>
<evidence type="ECO:0000259" key="8">
    <source>
        <dbReference type="PROSITE" id="PS50011"/>
    </source>
</evidence>
<feature type="transmembrane region" description="Helical" evidence="7">
    <location>
        <begin position="545"/>
        <end position="566"/>
    </location>
</feature>
<evidence type="ECO:0000256" key="7">
    <source>
        <dbReference type="SAM" id="Phobius"/>
    </source>
</evidence>
<keyword evidence="4 5" id="KW-0067">ATP-binding</keyword>
<dbReference type="InterPro" id="IPR017441">
    <property type="entry name" value="Protein_kinase_ATP_BS"/>
</dbReference>
<dbReference type="InterPro" id="IPR045269">
    <property type="entry name" value="Atg1-like"/>
</dbReference>
<keyword evidence="7" id="KW-1133">Transmembrane helix</keyword>
<dbReference type="GO" id="GO:0005524">
    <property type="term" value="F:ATP binding"/>
    <property type="evidence" value="ECO:0007669"/>
    <property type="project" value="UniProtKB-UniRule"/>
</dbReference>
<feature type="transmembrane region" description="Helical" evidence="7">
    <location>
        <begin position="401"/>
        <end position="419"/>
    </location>
</feature>
<evidence type="ECO:0000256" key="5">
    <source>
        <dbReference type="PROSITE-ProRule" id="PRU10141"/>
    </source>
</evidence>
<protein>
    <submittedName>
        <fullName evidence="9">Serine/threonine protein kinase</fullName>
    </submittedName>
</protein>
<comment type="caution">
    <text evidence="9">The sequence shown here is derived from an EMBL/GenBank/DDBJ whole genome shotgun (WGS) entry which is preliminary data.</text>
</comment>
<dbReference type="GO" id="GO:0016020">
    <property type="term" value="C:membrane"/>
    <property type="evidence" value="ECO:0007669"/>
    <property type="project" value="TreeGrafter"/>
</dbReference>
<keyword evidence="7" id="KW-0812">Transmembrane</keyword>
<feature type="region of interest" description="Disordered" evidence="6">
    <location>
        <begin position="331"/>
        <end position="390"/>
    </location>
</feature>
<evidence type="ECO:0000256" key="3">
    <source>
        <dbReference type="ARBA" id="ARBA00022777"/>
    </source>
</evidence>
<feature type="compositionally biased region" description="Pro residues" evidence="6">
    <location>
        <begin position="338"/>
        <end position="372"/>
    </location>
</feature>
<evidence type="ECO:0000313" key="10">
    <source>
        <dbReference type="Proteomes" id="UP000823927"/>
    </source>
</evidence>
<dbReference type="GO" id="GO:0000407">
    <property type="term" value="C:phagophore assembly site"/>
    <property type="evidence" value="ECO:0007669"/>
    <property type="project" value="TreeGrafter"/>
</dbReference>
<feature type="transmembrane region" description="Helical" evidence="7">
    <location>
        <begin position="572"/>
        <end position="595"/>
    </location>
</feature>
<reference evidence="9" key="2">
    <citation type="journal article" date="2021" name="PeerJ">
        <title>Extensive microbial diversity within the chicken gut microbiome revealed by metagenomics and culture.</title>
        <authorList>
            <person name="Gilroy R."/>
            <person name="Ravi A."/>
            <person name="Getino M."/>
            <person name="Pursley I."/>
            <person name="Horton D.L."/>
            <person name="Alikhan N.F."/>
            <person name="Baker D."/>
            <person name="Gharbi K."/>
            <person name="Hall N."/>
            <person name="Watson M."/>
            <person name="Adriaenssens E.M."/>
            <person name="Foster-Nyarko E."/>
            <person name="Jarju S."/>
            <person name="Secka A."/>
            <person name="Antonio M."/>
            <person name="Oren A."/>
            <person name="Chaudhuri R.R."/>
            <person name="La Ragione R."/>
            <person name="Hildebrand F."/>
            <person name="Pallen M.J."/>
        </authorList>
    </citation>
    <scope>NUCLEOTIDE SEQUENCE</scope>
    <source>
        <strain evidence="9">CHK178-757</strain>
    </source>
</reference>
<feature type="transmembrane region" description="Helical" evidence="7">
    <location>
        <begin position="502"/>
        <end position="524"/>
    </location>
</feature>
<dbReference type="GO" id="GO:0005829">
    <property type="term" value="C:cytosol"/>
    <property type="evidence" value="ECO:0007669"/>
    <property type="project" value="TreeGrafter"/>
</dbReference>
<dbReference type="GO" id="GO:0005776">
    <property type="term" value="C:autophagosome"/>
    <property type="evidence" value="ECO:0007669"/>
    <property type="project" value="TreeGrafter"/>
</dbReference>
<feature type="domain" description="Protein kinase" evidence="8">
    <location>
        <begin position="47"/>
        <end position="326"/>
    </location>
</feature>
<dbReference type="Gene3D" id="3.30.200.20">
    <property type="entry name" value="Phosphorylase Kinase, domain 1"/>
    <property type="match status" value="1"/>
</dbReference>
<dbReference type="AlphaFoldDB" id="A0A9D1F4I2"/>
<feature type="binding site" evidence="5">
    <location>
        <position position="76"/>
    </location>
    <ligand>
        <name>ATP</name>
        <dbReference type="ChEBI" id="CHEBI:30616"/>
    </ligand>
</feature>
<dbReference type="EMBL" id="DVIT01000027">
    <property type="protein sequence ID" value="HIS47331.1"/>
    <property type="molecule type" value="Genomic_DNA"/>
</dbReference>
<dbReference type="SUPFAM" id="SSF103473">
    <property type="entry name" value="MFS general substrate transporter"/>
    <property type="match status" value="1"/>
</dbReference>
<dbReference type="PROSITE" id="PS50011">
    <property type="entry name" value="PROTEIN_KINASE_DOM"/>
    <property type="match status" value="1"/>
</dbReference>